<dbReference type="InterPro" id="IPR003594">
    <property type="entry name" value="HATPase_dom"/>
</dbReference>
<evidence type="ECO:0000256" key="5">
    <source>
        <dbReference type="ARBA" id="ARBA00022741"/>
    </source>
</evidence>
<keyword evidence="8" id="KW-0175">Coiled coil</keyword>
<keyword evidence="5" id="KW-0547">Nucleotide-binding</keyword>
<evidence type="ECO:0000256" key="1">
    <source>
        <dbReference type="ARBA" id="ARBA00000085"/>
    </source>
</evidence>
<dbReference type="Gene3D" id="3.30.450.20">
    <property type="entry name" value="PAS domain"/>
    <property type="match status" value="1"/>
</dbReference>
<evidence type="ECO:0000256" key="9">
    <source>
        <dbReference type="SAM" id="Phobius"/>
    </source>
</evidence>
<feature type="domain" description="Histidine kinase/HSP90-like ATPase" evidence="11">
    <location>
        <begin position="644"/>
        <end position="742"/>
    </location>
</feature>
<keyword evidence="9" id="KW-1133">Transmembrane helix</keyword>
<dbReference type="RefSeq" id="WP_089836416.1">
    <property type="nucleotide sequence ID" value="NZ_FNBN01000008.1"/>
</dbReference>
<evidence type="ECO:0000313" key="13">
    <source>
        <dbReference type="Proteomes" id="UP000199045"/>
    </source>
</evidence>
<feature type="signal peptide" evidence="10">
    <location>
        <begin position="1"/>
        <end position="20"/>
    </location>
</feature>
<protein>
    <recommendedName>
        <fullName evidence="2">histidine kinase</fullName>
        <ecNumber evidence="2">2.7.13.3</ecNumber>
    </recommendedName>
</protein>
<sequence length="742" mass="85310">MTRPVIYAFFIMMMAAPALAQQLSTRSPGELRQLLQESKLDSNRILILHALGRTYLDQVYSNKKQHSMDTAIEIFNHAVRLSDTLQLKHLRYESMELEGQAYLTRGNSVEGKKRFFELAAIYHLKGDIGREARAWCLLALRMNHERENQPDIEAFFDKAITLYKQAHNIKGEAEVRAYLADYLFQSNMPSKAENELLLALDLLHQVRATNVSRVYYLLSVVNRYRGSYEKSLLYATECVENAERYQDLAPIDIPYGELALVYDELGRAEESCQWYRKTLNERLAQKDDRVIVFRTAGFLIRQLIKLKKSRNALALMDSLATATPPQGQFEKAIVAQNFACCFDALKQYAEAERYFLAMTASLRDAPWDQELISIGNMDAGRFYLQRGQFKKAHVYLDTALAYSRDARLLDQRALLQMLFTADSALGNYSTAIKYLQRCQFINDSIYNERKSRQIEELTIQYETQKKEQNIRLLEKERRLQQNELIKEQNTKRWIVGVTLLLVVITGLLVNYSRLKQRTNRKLRIQQRQIEKKNDSLQHLVEEKEWLVKEIHHRVKNNFQIVMALLRTQAAYLQGSEAIQAVTESQQRIQAMSLVHQKLYQSDNLSAINMADYIHELIDCLKDSFHTGYTIRFNLQIEPVKLDVSHCVPLGLILNEAVTNAIKHAFPGKKEGVIHISLKSISHNHFLLSIKDNGTGLPATFDSARQTSMGMKLMRGLSGDLDATFQVNNNGGTEILLDFASEA</sequence>
<evidence type="ECO:0000259" key="11">
    <source>
        <dbReference type="SMART" id="SM00387"/>
    </source>
</evidence>
<feature type="transmembrane region" description="Helical" evidence="9">
    <location>
        <begin position="493"/>
        <end position="511"/>
    </location>
</feature>
<evidence type="ECO:0000256" key="8">
    <source>
        <dbReference type="SAM" id="Coils"/>
    </source>
</evidence>
<dbReference type="GO" id="GO:0005524">
    <property type="term" value="F:ATP binding"/>
    <property type="evidence" value="ECO:0007669"/>
    <property type="project" value="UniProtKB-KW"/>
</dbReference>
<feature type="chain" id="PRO_5011603255" description="histidine kinase" evidence="10">
    <location>
        <begin position="21"/>
        <end position="742"/>
    </location>
</feature>
<evidence type="ECO:0000313" key="12">
    <source>
        <dbReference type="EMBL" id="SDH04979.1"/>
    </source>
</evidence>
<dbReference type="OrthoDB" id="1223659at2"/>
<name>A0A1G7Z8P5_CHIFI</name>
<feature type="coiled-coil region" evidence="8">
    <location>
        <begin position="447"/>
        <end position="490"/>
    </location>
</feature>
<dbReference type="SUPFAM" id="SSF55874">
    <property type="entry name" value="ATPase domain of HSP90 chaperone/DNA topoisomerase II/histidine kinase"/>
    <property type="match status" value="1"/>
</dbReference>
<dbReference type="STRING" id="104663.SAMN04488121_108172"/>
<evidence type="ECO:0000256" key="2">
    <source>
        <dbReference type="ARBA" id="ARBA00012438"/>
    </source>
</evidence>
<gene>
    <name evidence="12" type="ORF">SAMN04488121_108172</name>
</gene>
<dbReference type="Pfam" id="PF02518">
    <property type="entry name" value="HATPase_c"/>
    <property type="match status" value="1"/>
</dbReference>
<feature type="coiled-coil region" evidence="8">
    <location>
        <begin position="515"/>
        <end position="542"/>
    </location>
</feature>
<reference evidence="12 13" key="1">
    <citation type="submission" date="2016-10" db="EMBL/GenBank/DDBJ databases">
        <authorList>
            <person name="de Groot N.N."/>
        </authorList>
    </citation>
    <scope>NUCLEOTIDE SEQUENCE [LARGE SCALE GENOMIC DNA]</scope>
    <source>
        <strain evidence="12 13">DSM 527</strain>
    </source>
</reference>
<dbReference type="Gene3D" id="3.30.565.10">
    <property type="entry name" value="Histidine kinase-like ATPase, C-terminal domain"/>
    <property type="match status" value="1"/>
</dbReference>
<evidence type="ECO:0000256" key="4">
    <source>
        <dbReference type="ARBA" id="ARBA00022679"/>
    </source>
</evidence>
<keyword evidence="7" id="KW-0067">ATP-binding</keyword>
<dbReference type="SMART" id="SM00387">
    <property type="entry name" value="HATPase_c"/>
    <property type="match status" value="1"/>
</dbReference>
<proteinExistence type="predicted"/>
<evidence type="ECO:0000256" key="10">
    <source>
        <dbReference type="SAM" id="SignalP"/>
    </source>
</evidence>
<dbReference type="Pfam" id="PF07568">
    <property type="entry name" value="HisKA_2"/>
    <property type="match status" value="1"/>
</dbReference>
<comment type="catalytic activity">
    <reaction evidence="1">
        <text>ATP + protein L-histidine = ADP + protein N-phospho-L-histidine.</text>
        <dbReference type="EC" id="2.7.13.3"/>
    </reaction>
</comment>
<dbReference type="Proteomes" id="UP000199045">
    <property type="component" value="Unassembled WGS sequence"/>
</dbReference>
<evidence type="ECO:0000256" key="7">
    <source>
        <dbReference type="ARBA" id="ARBA00022840"/>
    </source>
</evidence>
<keyword evidence="4" id="KW-0808">Transferase</keyword>
<dbReference type="GO" id="GO:0004673">
    <property type="term" value="F:protein histidine kinase activity"/>
    <property type="evidence" value="ECO:0007669"/>
    <property type="project" value="UniProtKB-EC"/>
</dbReference>
<dbReference type="InterPro" id="IPR011990">
    <property type="entry name" value="TPR-like_helical_dom_sf"/>
</dbReference>
<dbReference type="Gene3D" id="1.25.40.10">
    <property type="entry name" value="Tetratricopeptide repeat domain"/>
    <property type="match status" value="2"/>
</dbReference>
<dbReference type="EMBL" id="FNBN01000008">
    <property type="protein sequence ID" value="SDH04979.1"/>
    <property type="molecule type" value="Genomic_DNA"/>
</dbReference>
<dbReference type="PANTHER" id="PTHR41523">
    <property type="entry name" value="TWO-COMPONENT SYSTEM SENSOR PROTEIN"/>
    <property type="match status" value="1"/>
</dbReference>
<accession>A0A1G7Z8P5</accession>
<organism evidence="12 13">
    <name type="scientific">Chitinophaga filiformis</name>
    <name type="common">Myxococcus filiformis</name>
    <name type="synonym">Flexibacter filiformis</name>
    <dbReference type="NCBI Taxonomy" id="104663"/>
    <lineage>
        <taxon>Bacteria</taxon>
        <taxon>Pseudomonadati</taxon>
        <taxon>Bacteroidota</taxon>
        <taxon>Chitinophagia</taxon>
        <taxon>Chitinophagales</taxon>
        <taxon>Chitinophagaceae</taxon>
        <taxon>Chitinophaga</taxon>
    </lineage>
</organism>
<keyword evidence="9" id="KW-0812">Transmembrane</keyword>
<dbReference type="InterPro" id="IPR011495">
    <property type="entry name" value="Sig_transdc_His_kin_sub2_dim/P"/>
</dbReference>
<dbReference type="SUPFAM" id="SSF48452">
    <property type="entry name" value="TPR-like"/>
    <property type="match status" value="2"/>
</dbReference>
<keyword evidence="3" id="KW-0597">Phosphoprotein</keyword>
<evidence type="ECO:0000256" key="3">
    <source>
        <dbReference type="ARBA" id="ARBA00022553"/>
    </source>
</evidence>
<dbReference type="InterPro" id="IPR036890">
    <property type="entry name" value="HATPase_C_sf"/>
</dbReference>
<keyword evidence="9" id="KW-0472">Membrane</keyword>
<keyword evidence="10" id="KW-0732">Signal</keyword>
<dbReference type="PANTHER" id="PTHR41523:SF8">
    <property type="entry name" value="ETHYLENE RESPONSE SENSOR PROTEIN"/>
    <property type="match status" value="1"/>
</dbReference>
<evidence type="ECO:0000256" key="6">
    <source>
        <dbReference type="ARBA" id="ARBA00022777"/>
    </source>
</evidence>
<keyword evidence="6 12" id="KW-0418">Kinase</keyword>
<dbReference type="AlphaFoldDB" id="A0A1G7Z8P5"/>
<dbReference type="EC" id="2.7.13.3" evidence="2"/>